<feature type="transmembrane region" description="Helical" evidence="2">
    <location>
        <begin position="171"/>
        <end position="192"/>
    </location>
</feature>
<keyword evidence="2" id="KW-0812">Transmembrane</keyword>
<keyword evidence="2" id="KW-1133">Transmembrane helix</keyword>
<accession>A0A507B7M7</accession>
<dbReference type="Proteomes" id="UP000319257">
    <property type="component" value="Unassembled WGS sequence"/>
</dbReference>
<evidence type="ECO:0000313" key="4">
    <source>
        <dbReference type="Proteomes" id="UP000319257"/>
    </source>
</evidence>
<evidence type="ECO:0000256" key="1">
    <source>
        <dbReference type="SAM" id="MobiDB-lite"/>
    </source>
</evidence>
<protein>
    <submittedName>
        <fullName evidence="3">Uncharacterized protein</fullName>
    </submittedName>
</protein>
<dbReference type="EMBL" id="SKBQ01000037">
    <property type="protein sequence ID" value="TPX13071.1"/>
    <property type="molecule type" value="Genomic_DNA"/>
</dbReference>
<evidence type="ECO:0000313" key="3">
    <source>
        <dbReference type="EMBL" id="TPX13071.1"/>
    </source>
</evidence>
<dbReference type="STRING" id="1093900.A0A507B7M7"/>
<feature type="region of interest" description="Disordered" evidence="1">
    <location>
        <begin position="49"/>
        <end position="79"/>
    </location>
</feature>
<name>A0A507B7M7_9PEZI</name>
<keyword evidence="4" id="KW-1185">Reference proteome</keyword>
<evidence type="ECO:0000256" key="2">
    <source>
        <dbReference type="SAM" id="Phobius"/>
    </source>
</evidence>
<feature type="compositionally biased region" description="Low complexity" evidence="1">
    <location>
        <begin position="49"/>
        <end position="69"/>
    </location>
</feature>
<dbReference type="GeneID" id="41973944"/>
<comment type="caution">
    <text evidence="3">The sequence shown here is derived from an EMBL/GenBank/DDBJ whole genome shotgun (WGS) entry which is preliminary data.</text>
</comment>
<dbReference type="RefSeq" id="XP_030994782.1">
    <property type="nucleotide sequence ID" value="XM_031141137.1"/>
</dbReference>
<dbReference type="InParanoid" id="A0A507B7M7"/>
<dbReference type="AlphaFoldDB" id="A0A507B7M7"/>
<organism evidence="3 4">
    <name type="scientific">Thyridium curvatum</name>
    <dbReference type="NCBI Taxonomy" id="1093900"/>
    <lineage>
        <taxon>Eukaryota</taxon>
        <taxon>Fungi</taxon>
        <taxon>Dikarya</taxon>
        <taxon>Ascomycota</taxon>
        <taxon>Pezizomycotina</taxon>
        <taxon>Sordariomycetes</taxon>
        <taxon>Sordariomycetidae</taxon>
        <taxon>Thyridiales</taxon>
        <taxon>Thyridiaceae</taxon>
        <taxon>Thyridium</taxon>
    </lineage>
</organism>
<sequence length="215" mass="23848">MQGHYLSRKMPFADLHNVAKHVIHLAEAVEAMLLVAESLLEHLRSDNASTTSFGSTSSSGTSSTTLGTGPKRQQLRERVSYSRSLFRSTRLRLNSLQRRVDNTLTLAFNVVTQQDSVTMMQDSNLMKIIAAITMLFLPTTAIASVMGSQLFVTEKEGDIVTVTASPLFRTFGDVAIPLTVFVCLSAFIWHRIARREEGFKRLWPRPQPPAPQGVA</sequence>
<reference evidence="3 4" key="1">
    <citation type="submission" date="2019-06" db="EMBL/GenBank/DDBJ databases">
        <title>Draft genome sequence of the filamentous fungus Phialemoniopsis curvata isolated from diesel fuel.</title>
        <authorList>
            <person name="Varaljay V.A."/>
            <person name="Lyon W.J."/>
            <person name="Crouch A.L."/>
            <person name="Drake C.E."/>
            <person name="Hollomon J.M."/>
            <person name="Nadeau L.J."/>
            <person name="Nunn H.S."/>
            <person name="Stevenson B.S."/>
            <person name="Bojanowski C.L."/>
            <person name="Crookes-Goodson W.J."/>
        </authorList>
    </citation>
    <scope>NUCLEOTIDE SEQUENCE [LARGE SCALE GENOMIC DNA]</scope>
    <source>
        <strain evidence="3 4">D216</strain>
    </source>
</reference>
<keyword evidence="2" id="KW-0472">Membrane</keyword>
<gene>
    <name evidence="3" type="ORF">E0L32_006497</name>
</gene>
<proteinExistence type="predicted"/>
<dbReference type="OrthoDB" id="5392974at2759"/>
<feature type="transmembrane region" description="Helical" evidence="2">
    <location>
        <begin position="128"/>
        <end position="151"/>
    </location>
</feature>